<dbReference type="EMBL" id="UINC01099553">
    <property type="protein sequence ID" value="SVC58915.1"/>
    <property type="molecule type" value="Genomic_DNA"/>
</dbReference>
<feature type="non-terminal residue" evidence="1">
    <location>
        <position position="225"/>
    </location>
</feature>
<name>A0A382NF13_9ZZZZ</name>
<organism evidence="1">
    <name type="scientific">marine metagenome</name>
    <dbReference type="NCBI Taxonomy" id="408172"/>
    <lineage>
        <taxon>unclassified sequences</taxon>
        <taxon>metagenomes</taxon>
        <taxon>ecological metagenomes</taxon>
    </lineage>
</organism>
<accession>A0A382NF13</accession>
<dbReference type="AlphaFoldDB" id="A0A382NF13"/>
<sequence length="225" mass="25106">MTTFSRGIYPTLLLLLLAANGNAAGEAQTRWERMNQIRQEKFDLVLPEVMRENNVDMWITVNREGLDDPLTEDFGEGYVGSYGYYVFSDNGGDRIERAILGIGTALVEDNGAYDIIGNATDLRAFVEERDPQKIALNYARNIGAADGLSYTSYQKLSEELGATYAKRFVSAEKLASDFRSRRVASEIAAFAWAGEMSRNIAERAFSNDVITPGKTTLADVAWWMR</sequence>
<proteinExistence type="predicted"/>
<evidence type="ECO:0000313" key="1">
    <source>
        <dbReference type="EMBL" id="SVC58915.1"/>
    </source>
</evidence>
<gene>
    <name evidence="1" type="ORF">METZ01_LOCUS311769</name>
</gene>
<reference evidence="1" key="1">
    <citation type="submission" date="2018-05" db="EMBL/GenBank/DDBJ databases">
        <authorList>
            <person name="Lanie J.A."/>
            <person name="Ng W.-L."/>
            <person name="Kazmierczak K.M."/>
            <person name="Andrzejewski T.M."/>
            <person name="Davidsen T.M."/>
            <person name="Wayne K.J."/>
            <person name="Tettelin H."/>
            <person name="Glass J.I."/>
            <person name="Rusch D."/>
            <person name="Podicherti R."/>
            <person name="Tsui H.-C.T."/>
            <person name="Winkler M.E."/>
        </authorList>
    </citation>
    <scope>NUCLEOTIDE SEQUENCE</scope>
</reference>
<protein>
    <recommendedName>
        <fullName evidence="2">Peptidase M24 domain-containing protein</fullName>
    </recommendedName>
</protein>
<evidence type="ECO:0008006" key="2">
    <source>
        <dbReference type="Google" id="ProtNLM"/>
    </source>
</evidence>